<name>A0A1X9T2E7_9BACT</name>
<feature type="transmembrane region" description="Helical" evidence="6">
    <location>
        <begin position="6"/>
        <end position="25"/>
    </location>
</feature>
<keyword evidence="3 5" id="KW-0175">Coiled coil</keyword>
<dbReference type="AlphaFoldDB" id="A0A1X9T2E7"/>
<evidence type="ECO:0000313" key="9">
    <source>
        <dbReference type="Proteomes" id="UP000194265"/>
    </source>
</evidence>
<dbReference type="InterPro" id="IPR003798">
    <property type="entry name" value="DNA_recombination_RmuC"/>
</dbReference>
<dbReference type="EMBL" id="CP018791">
    <property type="protein sequence ID" value="ARR02596.1"/>
    <property type="molecule type" value="Genomic_DNA"/>
</dbReference>
<sequence length="434" mass="49704">MIIEILSALFAVVAAICIWLSIILFKKQSQLATLGQKLNDTSLNLSTKEQELNSIKDENKILQEKNIENIQKIAELSTKLKSANEANIELKERQDELDNKTREYFELKTKQMSENLLNLNSKELTESSAKILESLISPLKDEISKYQKSNLEINSAFKVNFENLKSETKGVMLQAQNLADALKSNKKILGNWGEIQLDSVLQSSGLILGVNYEKQVSCKDENGNQKYLDAVVKFDENKRAIIDAKCSLINYNEYHNAKDEESKENYAKALAKDIKNHIDNLSSKNYAFLDNKNYEYVFMFIPNDNMLFVALSAQSSLYEYAYERGIFITTPLTLLMALKTVYICWQNLKSDENAMKIFNEAGKIYDKFDVFIKNYERLENQIIAMNKIIEDGKTTLYQGRGNLISKFENLKKLGAKTTKSLPYATNDDEIEYRS</sequence>
<dbReference type="PANTHER" id="PTHR30563">
    <property type="entry name" value="DNA RECOMBINATION PROTEIN RMUC"/>
    <property type="match status" value="1"/>
</dbReference>
<protein>
    <submittedName>
        <fullName evidence="7 8">DNA recombination protein</fullName>
    </submittedName>
</protein>
<dbReference type="OrthoDB" id="5352014at2"/>
<evidence type="ECO:0000256" key="3">
    <source>
        <dbReference type="ARBA" id="ARBA00023054"/>
    </source>
</evidence>
<dbReference type="EMBL" id="CP144916">
    <property type="protein sequence ID" value="WWC41169.1"/>
    <property type="molecule type" value="Genomic_DNA"/>
</dbReference>
<dbReference type="GO" id="GO:0006310">
    <property type="term" value="P:DNA recombination"/>
    <property type="evidence" value="ECO:0007669"/>
    <property type="project" value="UniProtKB-KW"/>
</dbReference>
<keyword evidence="6" id="KW-1133">Transmembrane helix</keyword>
<evidence type="ECO:0000256" key="2">
    <source>
        <dbReference type="ARBA" id="ARBA00009840"/>
    </source>
</evidence>
<keyword evidence="6" id="KW-0812">Transmembrane</keyword>
<evidence type="ECO:0000256" key="1">
    <source>
        <dbReference type="ARBA" id="ARBA00003416"/>
    </source>
</evidence>
<organism evidence="7 9">
    <name type="scientific">Campylobacter vicugnae</name>
    <dbReference type="NCBI Taxonomy" id="1660076"/>
    <lineage>
        <taxon>Bacteria</taxon>
        <taxon>Pseudomonadati</taxon>
        <taxon>Campylobacterota</taxon>
        <taxon>Epsilonproteobacteria</taxon>
        <taxon>Campylobacterales</taxon>
        <taxon>Campylobacteraceae</taxon>
        <taxon>Campylobacter</taxon>
    </lineage>
</organism>
<dbReference type="STRING" id="1660074.CVIC8964_1203"/>
<dbReference type="GeneID" id="93113554"/>
<keyword evidence="10" id="KW-1185">Reference proteome</keyword>
<evidence type="ECO:0000313" key="8">
    <source>
        <dbReference type="EMBL" id="WWC41169.1"/>
    </source>
</evidence>
<feature type="coiled-coil region" evidence="5">
    <location>
        <begin position="38"/>
        <end position="110"/>
    </location>
</feature>
<dbReference type="Pfam" id="PF02646">
    <property type="entry name" value="RmuC"/>
    <property type="match status" value="1"/>
</dbReference>
<evidence type="ECO:0000313" key="10">
    <source>
        <dbReference type="Proteomes" id="UP001318120"/>
    </source>
</evidence>
<comment type="function">
    <text evidence="1">Involved in DNA recombination.</text>
</comment>
<dbReference type="RefSeq" id="WP_086302784.1">
    <property type="nucleotide sequence ID" value="NZ_CP018791.1"/>
</dbReference>
<accession>A0A1X9T2E7</accession>
<dbReference type="KEGG" id="camz:CVIC12175_1117"/>
<reference evidence="9 10" key="1">
    <citation type="journal article" date="2017" name="Genome Biol. Evol.">
        <title>Comparative Genomic Analysis Identifies a Campylobacter Clade Deficient in Selenium Metabolism.</title>
        <authorList>
            <person name="Miller W.G."/>
            <person name="Yee E."/>
            <person name="Lopes B.S."/>
            <person name="Chapman M.H."/>
            <person name="Huynh S."/>
            <person name="Bono J.L."/>
            <person name="Parker C.T."/>
            <person name="Strachan N.J.C."/>
            <person name="Forbes K.J."/>
        </authorList>
    </citation>
    <scope>NUCLEOTIDE SEQUENCE [LARGE SCALE GENOMIC DNA]</scope>
    <source>
        <strain evidence="7 9">RM8964</strain>
        <strain evidence="8 10">RM9261</strain>
    </source>
</reference>
<dbReference type="Proteomes" id="UP000194265">
    <property type="component" value="Chromosome"/>
</dbReference>
<keyword evidence="4" id="KW-0233">DNA recombination</keyword>
<evidence type="ECO:0000313" key="7">
    <source>
        <dbReference type="EMBL" id="ARR02596.1"/>
    </source>
</evidence>
<keyword evidence="6" id="KW-0472">Membrane</keyword>
<evidence type="ECO:0000256" key="4">
    <source>
        <dbReference type="ARBA" id="ARBA00023172"/>
    </source>
</evidence>
<evidence type="ECO:0000256" key="6">
    <source>
        <dbReference type="SAM" id="Phobius"/>
    </source>
</evidence>
<dbReference type="PANTHER" id="PTHR30563:SF0">
    <property type="entry name" value="DNA RECOMBINATION PROTEIN RMUC"/>
    <property type="match status" value="1"/>
</dbReference>
<reference evidence="8" key="2">
    <citation type="submission" date="2024-02" db="EMBL/GenBank/DDBJ databases">
        <authorList>
            <person name="Miller W.G."/>
            <person name="Yee E."/>
            <person name="Lopes B.S."/>
            <person name="Chapman M.H."/>
            <person name="Huynh S."/>
            <person name="Bono J.L."/>
            <person name="Parker C.T."/>
            <person name="Strachan N.J.C."/>
            <person name="Forbes K.J."/>
        </authorList>
    </citation>
    <scope>NUCLEOTIDE SEQUENCE</scope>
    <source>
        <strain evidence="8">RM9261</strain>
    </source>
</reference>
<comment type="similarity">
    <text evidence="2">Belongs to the RmuC family.</text>
</comment>
<proteinExistence type="inferred from homology"/>
<dbReference type="Proteomes" id="UP001318120">
    <property type="component" value="Chromosome"/>
</dbReference>
<evidence type="ECO:0000256" key="5">
    <source>
        <dbReference type="SAM" id="Coils"/>
    </source>
</evidence>
<gene>
    <name evidence="7" type="primary">rmuC</name>
    <name evidence="7" type="ORF">CVIC8964_1203</name>
    <name evidence="8" type="ORF">CVIC9261_05550</name>
</gene>